<accession>A0A9N9FLC1</accession>
<dbReference type="EMBL" id="CAJVPL010000987">
    <property type="protein sequence ID" value="CAG8545227.1"/>
    <property type="molecule type" value="Genomic_DNA"/>
</dbReference>
<protein>
    <submittedName>
        <fullName evidence="4">1968_t:CDS:1</fullName>
    </submittedName>
</protein>
<feature type="region of interest" description="Disordered" evidence="1">
    <location>
        <begin position="1"/>
        <end position="20"/>
    </location>
</feature>
<dbReference type="PROSITE" id="PS50090">
    <property type="entry name" value="MYB_LIKE"/>
    <property type="match status" value="1"/>
</dbReference>
<keyword evidence="5" id="KW-1185">Reference proteome</keyword>
<organism evidence="4 5">
    <name type="scientific">Ambispora gerdemannii</name>
    <dbReference type="NCBI Taxonomy" id="144530"/>
    <lineage>
        <taxon>Eukaryota</taxon>
        <taxon>Fungi</taxon>
        <taxon>Fungi incertae sedis</taxon>
        <taxon>Mucoromycota</taxon>
        <taxon>Glomeromycotina</taxon>
        <taxon>Glomeromycetes</taxon>
        <taxon>Archaeosporales</taxon>
        <taxon>Ambisporaceae</taxon>
        <taxon>Ambispora</taxon>
    </lineage>
</organism>
<evidence type="ECO:0000313" key="4">
    <source>
        <dbReference type="EMBL" id="CAG8545227.1"/>
    </source>
</evidence>
<name>A0A9N9FLC1_9GLOM</name>
<gene>
    <name evidence="4" type="ORF">AGERDE_LOCUS6387</name>
</gene>
<sequence>MAHTKSHNNNLATNSTTQGAWSEQEIARLCELYNKFPHQWAELARRFDTRNPKQCRDK</sequence>
<dbReference type="PROSITE" id="PS51294">
    <property type="entry name" value="HTH_MYB"/>
    <property type="match status" value="1"/>
</dbReference>
<feature type="compositionally biased region" description="Polar residues" evidence="1">
    <location>
        <begin position="7"/>
        <end position="20"/>
    </location>
</feature>
<dbReference type="InterPro" id="IPR009057">
    <property type="entry name" value="Homeodomain-like_sf"/>
</dbReference>
<feature type="domain" description="HTH myb-type" evidence="3">
    <location>
        <begin position="13"/>
        <end position="58"/>
    </location>
</feature>
<dbReference type="Gene3D" id="1.10.10.60">
    <property type="entry name" value="Homeodomain-like"/>
    <property type="match status" value="1"/>
</dbReference>
<evidence type="ECO:0000259" key="3">
    <source>
        <dbReference type="PROSITE" id="PS51294"/>
    </source>
</evidence>
<evidence type="ECO:0000313" key="5">
    <source>
        <dbReference type="Proteomes" id="UP000789831"/>
    </source>
</evidence>
<reference evidence="4" key="1">
    <citation type="submission" date="2021-06" db="EMBL/GenBank/DDBJ databases">
        <authorList>
            <person name="Kallberg Y."/>
            <person name="Tangrot J."/>
            <person name="Rosling A."/>
        </authorList>
    </citation>
    <scope>NUCLEOTIDE SEQUENCE</scope>
    <source>
        <strain evidence="4">MT106</strain>
    </source>
</reference>
<dbReference type="AlphaFoldDB" id="A0A9N9FLC1"/>
<proteinExistence type="predicted"/>
<feature type="domain" description="Myb-like" evidence="2">
    <location>
        <begin position="13"/>
        <end position="58"/>
    </location>
</feature>
<evidence type="ECO:0000256" key="1">
    <source>
        <dbReference type="SAM" id="MobiDB-lite"/>
    </source>
</evidence>
<dbReference type="SUPFAM" id="SSF46689">
    <property type="entry name" value="Homeodomain-like"/>
    <property type="match status" value="1"/>
</dbReference>
<dbReference type="InterPro" id="IPR001005">
    <property type="entry name" value="SANT/Myb"/>
</dbReference>
<dbReference type="Pfam" id="PF00249">
    <property type="entry name" value="Myb_DNA-binding"/>
    <property type="match status" value="1"/>
</dbReference>
<dbReference type="CDD" id="cd00167">
    <property type="entry name" value="SANT"/>
    <property type="match status" value="1"/>
</dbReference>
<dbReference type="Proteomes" id="UP000789831">
    <property type="component" value="Unassembled WGS sequence"/>
</dbReference>
<dbReference type="InterPro" id="IPR017930">
    <property type="entry name" value="Myb_dom"/>
</dbReference>
<dbReference type="OrthoDB" id="1087319at2759"/>
<evidence type="ECO:0000259" key="2">
    <source>
        <dbReference type="PROSITE" id="PS50090"/>
    </source>
</evidence>
<comment type="caution">
    <text evidence="4">The sequence shown here is derived from an EMBL/GenBank/DDBJ whole genome shotgun (WGS) entry which is preliminary data.</text>
</comment>